<organism evidence="7 8">
    <name type="scientific">Thalassiosira oceanica</name>
    <name type="common">Marine diatom</name>
    <dbReference type="NCBI Taxonomy" id="159749"/>
    <lineage>
        <taxon>Eukaryota</taxon>
        <taxon>Sar</taxon>
        <taxon>Stramenopiles</taxon>
        <taxon>Ochrophyta</taxon>
        <taxon>Bacillariophyta</taxon>
        <taxon>Coscinodiscophyceae</taxon>
        <taxon>Thalassiosirophycidae</taxon>
        <taxon>Thalassiosirales</taxon>
        <taxon>Thalassiosiraceae</taxon>
        <taxon>Thalassiosira</taxon>
    </lineage>
</organism>
<feature type="region of interest" description="Disordered" evidence="5">
    <location>
        <begin position="474"/>
        <end position="495"/>
    </location>
</feature>
<keyword evidence="3" id="KW-1133">Transmembrane helix</keyword>
<proteinExistence type="predicted"/>
<evidence type="ECO:0000256" key="2">
    <source>
        <dbReference type="ARBA" id="ARBA00022692"/>
    </source>
</evidence>
<protein>
    <recommendedName>
        <fullName evidence="6">EXS domain-containing protein</fullName>
    </recommendedName>
</protein>
<evidence type="ECO:0000256" key="3">
    <source>
        <dbReference type="ARBA" id="ARBA00022989"/>
    </source>
</evidence>
<dbReference type="EMBL" id="AGNL01007010">
    <property type="protein sequence ID" value="EJK71604.1"/>
    <property type="molecule type" value="Genomic_DNA"/>
</dbReference>
<evidence type="ECO:0000313" key="8">
    <source>
        <dbReference type="Proteomes" id="UP000266841"/>
    </source>
</evidence>
<feature type="compositionally biased region" description="Basic residues" evidence="5">
    <location>
        <begin position="390"/>
        <end position="411"/>
    </location>
</feature>
<dbReference type="Pfam" id="PF03124">
    <property type="entry name" value="EXS"/>
    <property type="match status" value="1"/>
</dbReference>
<dbReference type="Proteomes" id="UP000266841">
    <property type="component" value="Unassembled WGS sequence"/>
</dbReference>
<feature type="domain" description="EXS" evidence="6">
    <location>
        <begin position="42"/>
        <end position="167"/>
    </location>
</feature>
<feature type="compositionally biased region" description="Basic and acidic residues" evidence="5">
    <location>
        <begin position="345"/>
        <end position="370"/>
    </location>
</feature>
<gene>
    <name evidence="7" type="ORF">THAOC_06933</name>
</gene>
<reference evidence="7 8" key="1">
    <citation type="journal article" date="2012" name="Genome Biol.">
        <title>Genome and low-iron response of an oceanic diatom adapted to chronic iron limitation.</title>
        <authorList>
            <person name="Lommer M."/>
            <person name="Specht M."/>
            <person name="Roy A.S."/>
            <person name="Kraemer L."/>
            <person name="Andreson R."/>
            <person name="Gutowska M.A."/>
            <person name="Wolf J."/>
            <person name="Bergner S.V."/>
            <person name="Schilhabel M.B."/>
            <person name="Klostermeier U.C."/>
            <person name="Beiko R.G."/>
            <person name="Rosenstiel P."/>
            <person name="Hippler M."/>
            <person name="Laroche J."/>
        </authorList>
    </citation>
    <scope>NUCLEOTIDE SEQUENCE [LARGE SCALE GENOMIC DNA]</scope>
    <source>
        <strain evidence="7 8">CCMP1005</strain>
    </source>
</reference>
<dbReference type="eggNOG" id="KOG1162">
    <property type="taxonomic scope" value="Eukaryota"/>
</dbReference>
<feature type="region of interest" description="Disordered" evidence="5">
    <location>
        <begin position="1"/>
        <end position="48"/>
    </location>
</feature>
<evidence type="ECO:0000256" key="1">
    <source>
        <dbReference type="ARBA" id="ARBA00004141"/>
    </source>
</evidence>
<accession>K0T392</accession>
<feature type="compositionally biased region" description="Gly residues" evidence="5">
    <location>
        <begin position="477"/>
        <end position="492"/>
    </location>
</feature>
<feature type="region of interest" description="Disordered" evidence="5">
    <location>
        <begin position="191"/>
        <end position="254"/>
    </location>
</feature>
<evidence type="ECO:0000256" key="4">
    <source>
        <dbReference type="ARBA" id="ARBA00023136"/>
    </source>
</evidence>
<evidence type="ECO:0000313" key="7">
    <source>
        <dbReference type="EMBL" id="EJK71604.1"/>
    </source>
</evidence>
<evidence type="ECO:0000256" key="5">
    <source>
        <dbReference type="SAM" id="MobiDB-lite"/>
    </source>
</evidence>
<dbReference type="GO" id="GO:0016020">
    <property type="term" value="C:membrane"/>
    <property type="evidence" value="ECO:0007669"/>
    <property type="project" value="UniProtKB-SubCell"/>
</dbReference>
<comment type="subcellular location">
    <subcellularLocation>
        <location evidence="1">Membrane</location>
        <topology evidence="1">Multi-pass membrane protein</topology>
    </subcellularLocation>
</comment>
<dbReference type="InterPro" id="IPR004342">
    <property type="entry name" value="EXS_C"/>
</dbReference>
<comment type="caution">
    <text evidence="7">The sequence shown here is derived from an EMBL/GenBank/DDBJ whole genome shotgun (WGS) entry which is preliminary data.</text>
</comment>
<feature type="non-terminal residue" evidence="7">
    <location>
        <position position="1"/>
    </location>
</feature>
<sequence>GGPTGGDGRAGRHRGDDEDEDADILLSQTPEKTAGQRSRRHHPPSSASVLSTALHESTVLCMALILFTISSSEGGRYLDAPLQTGASAWSMAGVARVASPAFPLALFVRCAFRLVHPWPERRDLWTVVSLTVGAPLYDVTFRDGFVGDVLTSAVRPLQDLAYTVFFLPAGLDAWRVGGLYYVPGGDARGGDLRRRRRVRPPRAELGPPHGRPAGVRDESHVVEVPPEPEAVSRRQEEVAAPGKRGQVPRRGGGGVLRVVRSERQVEPRLGLLLRRRDGLSGVVGRLPGLGTAGVGPRREEVPPPDGEAVPWRLGVPRHSGGQRLPPIRRDGHAHPARVPVPRDGPPCDRAGRSGDQDGRRDGRGVRRAVPEDGVGAPPGRVGGDTDGRRRGVVVHGRRRRGRPGGHRRARPRLAGDDGADVDRALGGRAGAGPAVPVDPGAEVVEGRRHARVAEQHVRPGRRPGPRGAVRLGHRLLGPGGRGRGSPGGPVDGGGREIACGVETVPRERTRDVTAHACPERRRIYDVSWALIKSAGVYEKLS</sequence>
<feature type="region of interest" description="Disordered" evidence="5">
    <location>
        <begin position="289"/>
        <end position="419"/>
    </location>
</feature>
<keyword evidence="2" id="KW-0812">Transmembrane</keyword>
<evidence type="ECO:0000259" key="6">
    <source>
        <dbReference type="Pfam" id="PF03124"/>
    </source>
</evidence>
<dbReference type="OrthoDB" id="9970435at2759"/>
<keyword evidence="4" id="KW-0472">Membrane</keyword>
<dbReference type="AlphaFoldDB" id="K0T392"/>
<keyword evidence="8" id="KW-1185">Reference proteome</keyword>
<name>K0T392_THAOC</name>